<evidence type="ECO:0000313" key="1">
    <source>
        <dbReference type="EMBL" id="MEM0578686.1"/>
    </source>
</evidence>
<accession>A0ABU9NTV3</accession>
<gene>
    <name evidence="1" type="ORF">WFZ86_19445</name>
</gene>
<dbReference type="Proteomes" id="UP001468798">
    <property type="component" value="Unassembled WGS sequence"/>
</dbReference>
<organism evidence="1 2">
    <name type="scientific">Flavobacterium polysaccharolyticum</name>
    <dbReference type="NCBI Taxonomy" id="3133148"/>
    <lineage>
        <taxon>Bacteria</taxon>
        <taxon>Pseudomonadati</taxon>
        <taxon>Bacteroidota</taxon>
        <taxon>Flavobacteriia</taxon>
        <taxon>Flavobacteriales</taxon>
        <taxon>Flavobacteriaceae</taxon>
        <taxon>Flavobacterium</taxon>
    </lineage>
</organism>
<sequence>MVFTDFIFDGRIGDLKVGDSIDNIEMKFEIISKEEGDIPSLFELIYIKKCFQVTTLRNKVIGMSFDFDYKIKRLYTVKFENISCDLGYNFSFNDFLFFIKKTNLKFEILNQDMENCIEILILKSNVHLKFINSNFSNLQKVYIFDLNLYNAIRKLI</sequence>
<evidence type="ECO:0000313" key="2">
    <source>
        <dbReference type="Proteomes" id="UP001468798"/>
    </source>
</evidence>
<dbReference type="EMBL" id="JBCGDP010000034">
    <property type="protein sequence ID" value="MEM0578686.1"/>
    <property type="molecule type" value="Genomic_DNA"/>
</dbReference>
<name>A0ABU9NTV3_9FLAO</name>
<proteinExistence type="predicted"/>
<protein>
    <recommendedName>
        <fullName evidence="3">Immunity protein 50</fullName>
    </recommendedName>
</protein>
<evidence type="ECO:0008006" key="3">
    <source>
        <dbReference type="Google" id="ProtNLM"/>
    </source>
</evidence>
<comment type="caution">
    <text evidence="1">The sequence shown here is derived from an EMBL/GenBank/DDBJ whole genome shotgun (WGS) entry which is preliminary data.</text>
</comment>
<keyword evidence="2" id="KW-1185">Reference proteome</keyword>
<dbReference type="RefSeq" id="WP_342693492.1">
    <property type="nucleotide sequence ID" value="NZ_JBCGDP010000034.1"/>
</dbReference>
<reference evidence="1 2" key="1">
    <citation type="submission" date="2024-03" db="EMBL/GenBank/DDBJ databases">
        <title>Two novel species of the genus Flavobacterium exhibiting potentially degradation of complex polysaccharides.</title>
        <authorList>
            <person name="Lian X."/>
        </authorList>
    </citation>
    <scope>NUCLEOTIDE SEQUENCE [LARGE SCALE GENOMIC DNA]</scope>
    <source>
        <strain evidence="1 2">N6</strain>
    </source>
</reference>